<dbReference type="PANTHER" id="PTHR43581:SF4">
    <property type="entry name" value="ATP_GTP PHOSPHATASE"/>
    <property type="match status" value="1"/>
</dbReference>
<organism evidence="2 3">
    <name type="scientific">Pantoea cypripedii</name>
    <name type="common">Pectobacterium cypripedii</name>
    <name type="synonym">Erwinia cypripedii</name>
    <dbReference type="NCBI Taxonomy" id="55209"/>
    <lineage>
        <taxon>Bacteria</taxon>
        <taxon>Pseudomonadati</taxon>
        <taxon>Pseudomonadota</taxon>
        <taxon>Gammaproteobacteria</taxon>
        <taxon>Enterobacterales</taxon>
        <taxon>Erwiniaceae</taxon>
        <taxon>Pantoea</taxon>
    </lineage>
</organism>
<evidence type="ECO:0000313" key="2">
    <source>
        <dbReference type="EMBL" id="ORM93999.1"/>
    </source>
</evidence>
<keyword evidence="3" id="KW-1185">Reference proteome</keyword>
<dbReference type="InterPro" id="IPR051396">
    <property type="entry name" value="Bact_Antivir_Def_Nuclease"/>
</dbReference>
<dbReference type="GO" id="GO:0016887">
    <property type="term" value="F:ATP hydrolysis activity"/>
    <property type="evidence" value="ECO:0007669"/>
    <property type="project" value="InterPro"/>
</dbReference>
<dbReference type="EMBL" id="MLJI01000001">
    <property type="protein sequence ID" value="ORM93999.1"/>
    <property type="molecule type" value="Genomic_DNA"/>
</dbReference>
<proteinExistence type="predicted"/>
<dbReference type="STRING" id="55209.HA50_11810"/>
<evidence type="ECO:0000259" key="1">
    <source>
        <dbReference type="Pfam" id="PF13175"/>
    </source>
</evidence>
<comment type="caution">
    <text evidence="2">The sequence shown here is derived from an EMBL/GenBank/DDBJ whole genome shotgun (WGS) entry which is preliminary data.</text>
</comment>
<dbReference type="Pfam" id="PF13175">
    <property type="entry name" value="AAA_15"/>
    <property type="match status" value="1"/>
</dbReference>
<dbReference type="AlphaFoldDB" id="A0A1X1EVE8"/>
<protein>
    <recommendedName>
        <fullName evidence="1">Endonuclease GajA/Old nuclease/RecF-like AAA domain-containing protein</fullName>
    </recommendedName>
</protein>
<dbReference type="Gene3D" id="3.40.50.300">
    <property type="entry name" value="P-loop containing nucleotide triphosphate hydrolases"/>
    <property type="match status" value="1"/>
</dbReference>
<evidence type="ECO:0000313" key="3">
    <source>
        <dbReference type="Proteomes" id="UP000193749"/>
    </source>
</evidence>
<reference evidence="2 3" key="1">
    <citation type="journal article" date="2017" name="Antonie Van Leeuwenhoek">
        <title>Phylogenomic resolution of the bacterial genus Pantoea and its relationship with Erwinia and Tatumella.</title>
        <authorList>
            <person name="Palmer M."/>
            <person name="Steenkamp E.T."/>
            <person name="Coetzee M.P."/>
            <person name="Chan W.Y."/>
            <person name="van Zyl E."/>
            <person name="De Maayer P."/>
            <person name="Coutinho T.A."/>
            <person name="Blom J."/>
            <person name="Smits T.H."/>
            <person name="Duffy B."/>
            <person name="Venter S.N."/>
        </authorList>
    </citation>
    <scope>NUCLEOTIDE SEQUENCE [LARGE SCALE GENOMIC DNA]</scope>
    <source>
        <strain evidence="2 3">LMG 2657</strain>
    </source>
</reference>
<dbReference type="SUPFAM" id="SSF52540">
    <property type="entry name" value="P-loop containing nucleoside triphosphate hydrolases"/>
    <property type="match status" value="1"/>
</dbReference>
<dbReference type="InterPro" id="IPR041685">
    <property type="entry name" value="AAA_GajA/Old/RecF-like"/>
</dbReference>
<dbReference type="PANTHER" id="PTHR43581">
    <property type="entry name" value="ATP/GTP PHOSPHATASE"/>
    <property type="match status" value="1"/>
</dbReference>
<feature type="domain" description="Endonuclease GajA/Old nuclease/RecF-like AAA" evidence="1">
    <location>
        <begin position="57"/>
        <end position="482"/>
    </location>
</feature>
<dbReference type="Proteomes" id="UP000193749">
    <property type="component" value="Unassembled WGS sequence"/>
</dbReference>
<sequence length="610" mass="70999">MELLYLYVEKVRDQKLNMSFDFSDRFLVKHDNEAKTIKIIERTQRLPINFFGTKVVNVNAIVGRNGSGKSTLLALLGLKKVDRRVELPAAKWFAVYHVDENTFVVEGQDSSLLKNAPYYIEKDYFFHTDIHAQSFSSDMSSLGYFDELTRSTVFLHFPLMKVRRPNYQEDTFLSFKREYLTQNDAWVYHYLTRRYQGLDSTITEQSVTLRISEHFSNNIFSGGALVKLYSDMEGFCTEDINSNFPFEKKRLLIKKRKELFVIHLLEMIINEYTLATVSAVLPESIDIKVDHAHVEKFIKLNEHVQPAQVDYPTLKNYLLTRLQKVIKLAENINGHSVHIDWMKIIQRLERLDEKCFIINDSEFIISSSLKHSDENISAILQELDNEAISRVVVARFPYKSDGESAIINKLSAIYYAIDKNIKEGWDKFIILLDEIDLHLHPEWSRCFLSMLLEVLEEFNGETDYRSADSFQVILTTHAPYIISDLPANNVIKITRNEQGILQTNRSSFGFASNIHDIINDNFFLSTTIGEFARQKIEPVIKILNSPRPLSGEELENIYAVINLVDDRFVKQKLLQMLDSKRKFNGDKQKEIMLLEDRLRQLKQELENDKD</sequence>
<dbReference type="InterPro" id="IPR027417">
    <property type="entry name" value="P-loop_NTPase"/>
</dbReference>
<dbReference type="GO" id="GO:0005524">
    <property type="term" value="F:ATP binding"/>
    <property type="evidence" value="ECO:0007669"/>
    <property type="project" value="InterPro"/>
</dbReference>
<name>A0A1X1EVE8_PANCY</name>
<gene>
    <name evidence="2" type="ORF">HA50_11810</name>
</gene>
<accession>A0A1X1EVE8</accession>